<evidence type="ECO:0000313" key="1">
    <source>
        <dbReference type="EMBL" id="KAL2826084.1"/>
    </source>
</evidence>
<reference evidence="1 2" key="1">
    <citation type="submission" date="2024-07" db="EMBL/GenBank/DDBJ databases">
        <title>Section-level genome sequencing and comparative genomics of Aspergillus sections Usti and Cavernicolus.</title>
        <authorList>
            <consortium name="Lawrence Berkeley National Laboratory"/>
            <person name="Nybo J.L."/>
            <person name="Vesth T.C."/>
            <person name="Theobald S."/>
            <person name="Frisvad J.C."/>
            <person name="Larsen T.O."/>
            <person name="Kjaerboelling I."/>
            <person name="Rothschild-Mancinelli K."/>
            <person name="Lyhne E.K."/>
            <person name="Kogle M.E."/>
            <person name="Barry K."/>
            <person name="Clum A."/>
            <person name="Na H."/>
            <person name="Ledsgaard L."/>
            <person name="Lin J."/>
            <person name="Lipzen A."/>
            <person name="Kuo A."/>
            <person name="Riley R."/>
            <person name="Mondo S."/>
            <person name="LaButti K."/>
            <person name="Haridas S."/>
            <person name="Pangalinan J."/>
            <person name="Salamov A.A."/>
            <person name="Simmons B.A."/>
            <person name="Magnuson J.K."/>
            <person name="Chen J."/>
            <person name="Drula E."/>
            <person name="Henrissat B."/>
            <person name="Wiebenga A."/>
            <person name="Lubbers R.J."/>
            <person name="Gomes A.C."/>
            <person name="Makela M.R."/>
            <person name="Stajich J."/>
            <person name="Grigoriev I.V."/>
            <person name="Mortensen U.H."/>
            <person name="De vries R.P."/>
            <person name="Baker S.E."/>
            <person name="Andersen M.R."/>
        </authorList>
    </citation>
    <scope>NUCLEOTIDE SEQUENCE [LARGE SCALE GENOMIC DNA]</scope>
    <source>
        <strain evidence="1 2">CBS 600.67</strain>
    </source>
</reference>
<keyword evidence="2" id="KW-1185">Reference proteome</keyword>
<dbReference type="Proteomes" id="UP001610335">
    <property type="component" value="Unassembled WGS sequence"/>
</dbReference>
<evidence type="ECO:0000313" key="2">
    <source>
        <dbReference type="Proteomes" id="UP001610335"/>
    </source>
</evidence>
<gene>
    <name evidence="1" type="ORF">BDW59DRAFT_161206</name>
</gene>
<protein>
    <submittedName>
        <fullName evidence="1">Uncharacterized protein</fullName>
    </submittedName>
</protein>
<name>A0ABR4IEA4_9EURO</name>
<proteinExistence type="predicted"/>
<organism evidence="1 2">
    <name type="scientific">Aspergillus cavernicola</name>
    <dbReference type="NCBI Taxonomy" id="176166"/>
    <lineage>
        <taxon>Eukaryota</taxon>
        <taxon>Fungi</taxon>
        <taxon>Dikarya</taxon>
        <taxon>Ascomycota</taxon>
        <taxon>Pezizomycotina</taxon>
        <taxon>Eurotiomycetes</taxon>
        <taxon>Eurotiomycetidae</taxon>
        <taxon>Eurotiales</taxon>
        <taxon>Aspergillaceae</taxon>
        <taxon>Aspergillus</taxon>
        <taxon>Aspergillus subgen. Nidulantes</taxon>
    </lineage>
</organism>
<comment type="caution">
    <text evidence="1">The sequence shown here is derived from an EMBL/GenBank/DDBJ whole genome shotgun (WGS) entry which is preliminary data.</text>
</comment>
<accession>A0ABR4IEA4</accession>
<sequence length="118" mass="12900">MATEFLQVYPPALITTHLEIQALRHKIHVLSTGLSKQFHDLRQKLDRLDESNTRLMENNTAAMKWINKAEPTISPVSALGVGVGVGVAVGKDTQSVGTWSPAMRIALSPLPKFLVTTP</sequence>
<dbReference type="EMBL" id="JBFXLS010000032">
    <property type="protein sequence ID" value="KAL2826084.1"/>
    <property type="molecule type" value="Genomic_DNA"/>
</dbReference>